<keyword evidence="1" id="KW-0812">Transmembrane</keyword>
<keyword evidence="1" id="KW-0472">Membrane</keyword>
<evidence type="ECO:0000313" key="3">
    <source>
        <dbReference type="EMBL" id="BBP86504.1"/>
    </source>
</evidence>
<evidence type="ECO:0000256" key="1">
    <source>
        <dbReference type="SAM" id="Phobius"/>
    </source>
</evidence>
<feature type="transmembrane region" description="Helical" evidence="1">
    <location>
        <begin position="31"/>
        <end position="56"/>
    </location>
</feature>
<dbReference type="AlphaFoldDB" id="A0A5S9M2Y6"/>
<feature type="domain" description="Stage II sporulation protein E N-terminal" evidence="2">
    <location>
        <begin position="1"/>
        <end position="77"/>
    </location>
</feature>
<evidence type="ECO:0000313" key="4">
    <source>
        <dbReference type="Proteomes" id="UP000464658"/>
    </source>
</evidence>
<protein>
    <recommendedName>
        <fullName evidence="2">Stage II sporulation protein E N-terminal domain-containing protein</fullName>
    </recommendedName>
</protein>
<dbReference type="InterPro" id="IPR045768">
    <property type="entry name" value="SpoIIE_N"/>
</dbReference>
<accession>A0A5S9M2Y6</accession>
<keyword evidence="1" id="KW-1133">Transmembrane helix</keyword>
<sequence>MILIASVLTGLAGITFQGMQAEHILSRYVVLTFAFIGGASIGCTVGVVTGLILGLANIGNLYQMSLLAFSGLLGGIAERREESRGSHRLNCGFLTHFTVRGRISRSPDHTV</sequence>
<reference evidence="3 4" key="1">
    <citation type="submission" date="2019-12" db="EMBL/GenBank/DDBJ databases">
        <title>Full genome sequence of a Bacillus safensis strain isolated from commercially available natto in Indonesia.</title>
        <authorList>
            <person name="Yoshida M."/>
            <person name="Uomi M."/>
            <person name="Waturangi D."/>
            <person name="Ekaputri J.J."/>
            <person name="Setiamarga D.H.E."/>
        </authorList>
    </citation>
    <scope>NUCLEOTIDE SEQUENCE [LARGE SCALE GENOMIC DNA]</scope>
    <source>
        <strain evidence="3 4">IDN1</strain>
    </source>
</reference>
<dbReference type="EMBL" id="AP021906">
    <property type="protein sequence ID" value="BBP86504.1"/>
    <property type="molecule type" value="Genomic_DNA"/>
</dbReference>
<evidence type="ECO:0000259" key="2">
    <source>
        <dbReference type="Pfam" id="PF19732"/>
    </source>
</evidence>
<gene>
    <name evidence="3" type="ORF">BsIDN1_01220</name>
</gene>
<proteinExistence type="predicted"/>
<dbReference type="Proteomes" id="UP000464658">
    <property type="component" value="Chromosome"/>
</dbReference>
<name>A0A5S9M2Y6_BACIA</name>
<dbReference type="Pfam" id="PF19732">
    <property type="entry name" value="SpoIIE_N"/>
    <property type="match status" value="1"/>
</dbReference>
<organism evidence="3 4">
    <name type="scientific">Bacillus safensis</name>
    <dbReference type="NCBI Taxonomy" id="561879"/>
    <lineage>
        <taxon>Bacteria</taxon>
        <taxon>Bacillati</taxon>
        <taxon>Bacillota</taxon>
        <taxon>Bacilli</taxon>
        <taxon>Bacillales</taxon>
        <taxon>Bacillaceae</taxon>
        <taxon>Bacillus</taxon>
    </lineage>
</organism>